<protein>
    <submittedName>
        <fullName evidence="2">DUF2807 domain-containing protein</fullName>
    </submittedName>
</protein>
<gene>
    <name evidence="2" type="ORF">LXM26_16780</name>
</gene>
<sequence>MKNLFYVSLFALMCSSVAGQGLKTEIIGNKQLINLSREVPSFNHLRIVALDVDLQRGKMHSVSLTAESNIIEHIISKVEGDTLVIQFDRKQALRNIENPKITLTFSNLNSILGSASNIRLLSPLENDSLLIKLQTKSSIEGTVKLNFLDLRMATSCNAKLSGSTNIAHAQLFTKSTLNAKKLLVNDLTLIEETHCRAELNVSEQLTAKLFAESTLENIGNAKPNIIYPSIDQMTSLKFFNQNVDLYNFN</sequence>
<dbReference type="Proteomes" id="UP001139000">
    <property type="component" value="Unassembled WGS sequence"/>
</dbReference>
<evidence type="ECO:0000313" key="2">
    <source>
        <dbReference type="EMBL" id="MCF0063167.1"/>
    </source>
</evidence>
<feature type="domain" description="Putative auto-transporter adhesin head GIN" evidence="1">
    <location>
        <begin position="50"/>
        <end position="221"/>
    </location>
</feature>
<comment type="caution">
    <text evidence="2">The sequence shown here is derived from an EMBL/GenBank/DDBJ whole genome shotgun (WGS) entry which is preliminary data.</text>
</comment>
<dbReference type="InterPro" id="IPR021255">
    <property type="entry name" value="DUF2807"/>
</dbReference>
<name>A0A9X1PKT2_9BACT</name>
<dbReference type="EMBL" id="JAJTTC010000003">
    <property type="protein sequence ID" value="MCF0063167.1"/>
    <property type="molecule type" value="Genomic_DNA"/>
</dbReference>
<keyword evidence="3" id="KW-1185">Reference proteome</keyword>
<accession>A0A9X1PKT2</accession>
<dbReference type="RefSeq" id="WP_244784734.1">
    <property type="nucleotide sequence ID" value="NZ_CP094997.1"/>
</dbReference>
<reference evidence="2" key="1">
    <citation type="submission" date="2021-12" db="EMBL/GenBank/DDBJ databases">
        <title>Novel species in genus Dyadobacter.</title>
        <authorList>
            <person name="Ma C."/>
        </authorList>
    </citation>
    <scope>NUCLEOTIDE SEQUENCE</scope>
    <source>
        <strain evidence="2">LJ419</strain>
    </source>
</reference>
<evidence type="ECO:0000259" key="1">
    <source>
        <dbReference type="Pfam" id="PF10988"/>
    </source>
</evidence>
<proteinExistence type="predicted"/>
<dbReference type="Pfam" id="PF10988">
    <property type="entry name" value="DUF2807"/>
    <property type="match status" value="1"/>
</dbReference>
<organism evidence="2 3">
    <name type="scientific">Dyadobacter chenwenxiniae</name>
    <dbReference type="NCBI Taxonomy" id="2906456"/>
    <lineage>
        <taxon>Bacteria</taxon>
        <taxon>Pseudomonadati</taxon>
        <taxon>Bacteroidota</taxon>
        <taxon>Cytophagia</taxon>
        <taxon>Cytophagales</taxon>
        <taxon>Spirosomataceae</taxon>
        <taxon>Dyadobacter</taxon>
    </lineage>
</organism>
<dbReference type="Gene3D" id="2.160.20.120">
    <property type="match status" value="1"/>
</dbReference>
<evidence type="ECO:0000313" key="3">
    <source>
        <dbReference type="Proteomes" id="UP001139000"/>
    </source>
</evidence>
<dbReference type="AlphaFoldDB" id="A0A9X1PKT2"/>